<dbReference type="STRING" id="1549855.AY555_09865"/>
<evidence type="ECO:0000313" key="1">
    <source>
        <dbReference type="EMBL" id="AMW35432.1"/>
    </source>
</evidence>
<proteinExistence type="predicted"/>
<dbReference type="AlphaFoldDB" id="A0A143DFA6"/>
<dbReference type="EMBL" id="CP014525">
    <property type="protein sequence ID" value="AMW35432.1"/>
    <property type="molecule type" value="Genomic_DNA"/>
</dbReference>
<sequence length="432" mass="48549">MLLRAFFLFVMPLLVLVPAHAGIGDLKTHSGLPAITTAAKEADERRRLYQPPGWEGHGMHLDLGMHEAVLWDSNPQSRSSSQADGIASLVTSVDAKVRAGPDVWQLTTGGELEYVQPVSGSFGAWYNAGAYTSLTGRAWDRSWMTGELSARRRYEMPGDSSLPRAAAEPVAVDIYRAEARALIRHVRAFSMVGGSVQRDDYHDGTMFDGRLLEQDDRDRHDMRTSYRAGFSPIDQLDLFVGEDRHYSINDMRQPYGMEFGFGEARRFIGIGMDINERLIAEITTGRASVHWLSPIFPSVNRSVRSASFVFAPTPLTTLSGLYEHRVREGAVYGWAGALSKEARLGISHEVLRNLEIGLHISRQTSDWQAAPWLSWFGRERRDVLQSIEAEARFAFGAHWYLSLHVRDDDQASSLPEYSYQRLRFSTRVGVRL</sequence>
<name>A0A143DFA6_9PROT</name>
<evidence type="ECO:0000313" key="2">
    <source>
        <dbReference type="Proteomes" id="UP000076066"/>
    </source>
</evidence>
<accession>A0A143DFA6</accession>
<protein>
    <submittedName>
        <fullName evidence="1">Uncharacterized protein</fullName>
    </submittedName>
</protein>
<dbReference type="Proteomes" id="UP000076066">
    <property type="component" value="Chromosome"/>
</dbReference>
<dbReference type="KEGG" id="hjo:AY555_09865"/>
<dbReference type="Pfam" id="PF10082">
    <property type="entry name" value="BBP2_2"/>
    <property type="match status" value="1"/>
</dbReference>
<gene>
    <name evidence="1" type="ORF">AY555_09865</name>
</gene>
<organism evidence="1 2">
    <name type="scientific">Haematospirillum jordaniae</name>
    <dbReference type="NCBI Taxonomy" id="1549855"/>
    <lineage>
        <taxon>Bacteria</taxon>
        <taxon>Pseudomonadati</taxon>
        <taxon>Pseudomonadota</taxon>
        <taxon>Alphaproteobacteria</taxon>
        <taxon>Rhodospirillales</taxon>
        <taxon>Novispirillaceae</taxon>
        <taxon>Haematospirillum</taxon>
    </lineage>
</organism>
<dbReference type="InterPro" id="IPR018759">
    <property type="entry name" value="BBP2_2"/>
</dbReference>
<reference evidence="1 2" key="1">
    <citation type="submission" date="2016-02" db="EMBL/GenBank/DDBJ databases">
        <title>Complete Genome of H5569, the type strain of the newly described species Haematospirillium jordaniae.</title>
        <authorList>
            <person name="Nicholson A.C."/>
            <person name="Humrighouse B.W."/>
            <person name="Loparov V."/>
            <person name="McQuiston J.R."/>
        </authorList>
    </citation>
    <scope>NUCLEOTIDE SEQUENCE [LARGE SCALE GENOMIC DNA]</scope>
    <source>
        <strain evidence="1 2">H5569</strain>
    </source>
</reference>
<keyword evidence="2" id="KW-1185">Reference proteome</keyword>